<evidence type="ECO:0000313" key="3">
    <source>
        <dbReference type="Proteomes" id="UP000095728"/>
    </source>
</evidence>
<evidence type="ECO:0000313" key="2">
    <source>
        <dbReference type="EMBL" id="OEJ81161.1"/>
    </source>
</evidence>
<evidence type="ECO:0000259" key="1">
    <source>
        <dbReference type="SMART" id="SM00829"/>
    </source>
</evidence>
<dbReference type="Proteomes" id="UP000095728">
    <property type="component" value="Unassembled WGS sequence"/>
</dbReference>
<accession>A0A1E5R2N9</accession>
<dbReference type="OrthoDB" id="9992527at2759"/>
<dbReference type="InterPro" id="IPR013149">
    <property type="entry name" value="ADH-like_C"/>
</dbReference>
<dbReference type="Pfam" id="PF08240">
    <property type="entry name" value="ADH_N"/>
    <property type="match status" value="1"/>
</dbReference>
<dbReference type="InterPro" id="IPR020843">
    <property type="entry name" value="ER"/>
</dbReference>
<dbReference type="InParanoid" id="A0A1E5R2N9"/>
<dbReference type="InterPro" id="IPR047122">
    <property type="entry name" value="Trans-enoyl_RdTase-like"/>
</dbReference>
<reference evidence="3" key="1">
    <citation type="journal article" date="2016" name="Genome Announc.">
        <title>Genome sequences of three species of Hanseniaspora isolated from spontaneous wine fermentations.</title>
        <authorList>
            <person name="Sternes P.R."/>
            <person name="Lee D."/>
            <person name="Kutyna D.R."/>
            <person name="Borneman A.R."/>
        </authorList>
    </citation>
    <scope>NUCLEOTIDE SEQUENCE [LARGE SCALE GENOMIC DNA]</scope>
    <source>
        <strain evidence="3">AWRI3579</strain>
    </source>
</reference>
<dbReference type="STRING" id="56408.A0A1E5R2N9"/>
<protein>
    <recommendedName>
        <fullName evidence="1">Enoyl reductase (ER) domain-containing protein</fullName>
    </recommendedName>
</protein>
<dbReference type="EMBL" id="LPNM01000011">
    <property type="protein sequence ID" value="OEJ81161.1"/>
    <property type="molecule type" value="Genomic_DNA"/>
</dbReference>
<organism evidence="2 3">
    <name type="scientific">Hanseniaspora osmophila</name>
    <dbReference type="NCBI Taxonomy" id="56408"/>
    <lineage>
        <taxon>Eukaryota</taxon>
        <taxon>Fungi</taxon>
        <taxon>Dikarya</taxon>
        <taxon>Ascomycota</taxon>
        <taxon>Saccharomycotina</taxon>
        <taxon>Saccharomycetes</taxon>
        <taxon>Saccharomycodales</taxon>
        <taxon>Saccharomycodaceae</taxon>
        <taxon>Hanseniaspora</taxon>
    </lineage>
</organism>
<dbReference type="InterPro" id="IPR036291">
    <property type="entry name" value="NAD(P)-bd_dom_sf"/>
</dbReference>
<dbReference type="Gene3D" id="3.90.180.10">
    <property type="entry name" value="Medium-chain alcohol dehydrogenases, catalytic domain"/>
    <property type="match status" value="1"/>
</dbReference>
<dbReference type="FunCoup" id="A0A1E5R2N9">
    <property type="interactions" value="227"/>
</dbReference>
<name>A0A1E5R2N9_9ASCO</name>
<dbReference type="PANTHER" id="PTHR45348:SF2">
    <property type="entry name" value="ZINC-TYPE ALCOHOL DEHYDROGENASE-LIKE PROTEIN C2E1P3.01"/>
    <property type="match status" value="1"/>
</dbReference>
<dbReference type="AlphaFoldDB" id="A0A1E5R2N9"/>
<sequence length="376" mass="40586">MSIPKTMKAIVVEGDQAVLKNNVPVPQIGPKDLLVKVKAAAGNPTDWKHITFKIGPQGSIVGCDASGEVVEVGAEVDSSKFKKGDTVTAVVHGCSVLHPDNGAFAEYCRASSFTSVKIDNLTSSTAGTIPAGQRITNFESAAALPVSLYTALLTLAHNFQTNIDFEKVPSTPQHNFPLLVWGGATGFGQYIIQVAKLVNAYSKIIVVASKKHESLLRSFGADELFDYHDSDVLDQISEKYPDLVHLVDGVSNEETFKQTYQLASKNEQHKATVVNLMNFTEDKIPSNLRRNNVAIGLIFLYSISGEDIPFGPVIVPKDLDFAKLAAEVISKLQTPISQGKLKTIAIKNHKGLEAVPEILEGIKTGKNSGEKFVTTL</sequence>
<keyword evidence="3" id="KW-1185">Reference proteome</keyword>
<dbReference type="InterPro" id="IPR011032">
    <property type="entry name" value="GroES-like_sf"/>
</dbReference>
<dbReference type="InterPro" id="IPR013154">
    <property type="entry name" value="ADH-like_N"/>
</dbReference>
<dbReference type="GO" id="GO:0016651">
    <property type="term" value="F:oxidoreductase activity, acting on NAD(P)H"/>
    <property type="evidence" value="ECO:0007669"/>
    <property type="project" value="InterPro"/>
</dbReference>
<dbReference type="SUPFAM" id="SSF50129">
    <property type="entry name" value="GroES-like"/>
    <property type="match status" value="1"/>
</dbReference>
<gene>
    <name evidence="2" type="ORF">AWRI3579_g4050</name>
</gene>
<dbReference type="PANTHER" id="PTHR45348">
    <property type="entry name" value="HYPOTHETICAL OXIDOREDUCTASE (EUROFUNG)"/>
    <property type="match status" value="1"/>
</dbReference>
<feature type="domain" description="Enoyl reductase (ER)" evidence="1">
    <location>
        <begin position="14"/>
        <end position="374"/>
    </location>
</feature>
<dbReference type="Gene3D" id="3.40.50.720">
    <property type="entry name" value="NAD(P)-binding Rossmann-like Domain"/>
    <property type="match status" value="1"/>
</dbReference>
<proteinExistence type="predicted"/>
<dbReference type="CDD" id="cd08249">
    <property type="entry name" value="enoyl_reductase_like"/>
    <property type="match status" value="1"/>
</dbReference>
<dbReference type="Pfam" id="PF00107">
    <property type="entry name" value="ADH_zinc_N"/>
    <property type="match status" value="1"/>
</dbReference>
<dbReference type="SMART" id="SM00829">
    <property type="entry name" value="PKS_ER"/>
    <property type="match status" value="1"/>
</dbReference>
<dbReference type="SUPFAM" id="SSF51735">
    <property type="entry name" value="NAD(P)-binding Rossmann-fold domains"/>
    <property type="match status" value="1"/>
</dbReference>
<comment type="caution">
    <text evidence="2">The sequence shown here is derived from an EMBL/GenBank/DDBJ whole genome shotgun (WGS) entry which is preliminary data.</text>
</comment>